<reference evidence="2" key="1">
    <citation type="submission" date="2018-05" db="EMBL/GenBank/DDBJ databases">
        <title>Draft genome of Mucuna pruriens seed.</title>
        <authorList>
            <person name="Nnadi N.E."/>
            <person name="Vos R."/>
            <person name="Hasami M.H."/>
            <person name="Devisetty U.K."/>
            <person name="Aguiy J.C."/>
        </authorList>
    </citation>
    <scope>NUCLEOTIDE SEQUENCE [LARGE SCALE GENOMIC DNA]</scope>
    <source>
        <strain evidence="2">JCA_2017</strain>
    </source>
</reference>
<feature type="non-terminal residue" evidence="2">
    <location>
        <position position="1"/>
    </location>
</feature>
<dbReference type="PANTHER" id="PTHR31099">
    <property type="entry name" value="OS06G0165300 PROTEIN"/>
    <property type="match status" value="1"/>
</dbReference>
<organism evidence="2 3">
    <name type="scientific">Mucuna pruriens</name>
    <name type="common">Velvet bean</name>
    <name type="synonym">Dolichos pruriens</name>
    <dbReference type="NCBI Taxonomy" id="157652"/>
    <lineage>
        <taxon>Eukaryota</taxon>
        <taxon>Viridiplantae</taxon>
        <taxon>Streptophyta</taxon>
        <taxon>Embryophyta</taxon>
        <taxon>Tracheophyta</taxon>
        <taxon>Spermatophyta</taxon>
        <taxon>Magnoliopsida</taxon>
        <taxon>eudicotyledons</taxon>
        <taxon>Gunneridae</taxon>
        <taxon>Pentapetalae</taxon>
        <taxon>rosids</taxon>
        <taxon>fabids</taxon>
        <taxon>Fabales</taxon>
        <taxon>Fabaceae</taxon>
        <taxon>Papilionoideae</taxon>
        <taxon>50 kb inversion clade</taxon>
        <taxon>NPAAA clade</taxon>
        <taxon>indigoferoid/millettioid clade</taxon>
        <taxon>Phaseoleae</taxon>
        <taxon>Mucuna</taxon>
    </lineage>
</organism>
<dbReference type="PANTHER" id="PTHR31099:SF28">
    <property type="entry name" value="F5J5.12"/>
    <property type="match status" value="1"/>
</dbReference>
<sequence>MYDTIFRNFGITFPFNRFEAEVLRTLNVAPSQLHPNRWVAMQAIQVMCHCLRMEPTTAKFLVHYVKSGWVSLTNVLNSCLFNAYYASYKLH</sequence>
<dbReference type="InterPro" id="IPR007321">
    <property type="entry name" value="Transposase_28"/>
</dbReference>
<proteinExistence type="predicted"/>
<keyword evidence="3" id="KW-1185">Reference proteome</keyword>
<name>A0A371ENW0_MUCPR</name>
<dbReference type="AlphaFoldDB" id="A0A371ENW0"/>
<gene>
    <name evidence="2" type="ORF">CR513_53420</name>
</gene>
<dbReference type="OrthoDB" id="1321796at2759"/>
<dbReference type="EMBL" id="QJKJ01012888">
    <property type="protein sequence ID" value="RDX67674.1"/>
    <property type="molecule type" value="Genomic_DNA"/>
</dbReference>
<evidence type="ECO:0000259" key="1">
    <source>
        <dbReference type="Pfam" id="PF04195"/>
    </source>
</evidence>
<evidence type="ECO:0000313" key="2">
    <source>
        <dbReference type="EMBL" id="RDX67674.1"/>
    </source>
</evidence>
<comment type="caution">
    <text evidence="2">The sequence shown here is derived from an EMBL/GenBank/DDBJ whole genome shotgun (WGS) entry which is preliminary data.</text>
</comment>
<dbReference type="Proteomes" id="UP000257109">
    <property type="component" value="Unassembled WGS sequence"/>
</dbReference>
<dbReference type="Pfam" id="PF04195">
    <property type="entry name" value="Transposase_28"/>
    <property type="match status" value="1"/>
</dbReference>
<accession>A0A371ENW0</accession>
<feature type="domain" description="Transposase (putative) gypsy type" evidence="1">
    <location>
        <begin position="9"/>
        <end position="61"/>
    </location>
</feature>
<protein>
    <recommendedName>
        <fullName evidence="1">Transposase (putative) gypsy type domain-containing protein</fullName>
    </recommendedName>
</protein>
<evidence type="ECO:0000313" key="3">
    <source>
        <dbReference type="Proteomes" id="UP000257109"/>
    </source>
</evidence>